<name>A0ACC1NN12_9HYPO</name>
<dbReference type="Proteomes" id="UP001143910">
    <property type="component" value="Unassembled WGS sequence"/>
</dbReference>
<proteinExistence type="predicted"/>
<sequence>MLSIFVATTITLWVSLHTAHALSFQQKCESFVLRHGTAILSNATFISPGGYTTTLYNITSTNKIAFCRISAAQPYPTNNRVQFEVWLPDPNVYNDRFLVLGNGGMAGILDETSLMSCLNQNFACATGDSGHRAKDNNDGNGAPGVYLPYLHDREQTLAWIHNSIALLTAPAKKIVRTMYGRRPKYSYYQGCSTGGAQGFSLAQFHPHLFDGIVAGSPGNWYSHLVLSFLWNTVPESVNSPPGAPDFSLSDLNLITTAALKKCDAIDGVADGLIENPLQCHFDIDNLQCPPSQASSAAASCLSAQKIQQAKKIYDGPKRPASNLAVYPGFSVGSESSWAMQEQGLSSAFSIPILQNLVFNNLAYNVSTFNWGTDVDLVDKRSGRLMDAISSDLSSFRATGAKMVVTQGWADPFNAALWPIQHREQLQNTMRGNVDDWFSLFMVPGGGHCGAAPGYPHVPANWHSLDVLIDWVEGGKKPKAMLSSDVHNWESYTCQ</sequence>
<evidence type="ECO:0000313" key="2">
    <source>
        <dbReference type="Proteomes" id="UP001143910"/>
    </source>
</evidence>
<keyword evidence="2" id="KW-1185">Reference proteome</keyword>
<protein>
    <submittedName>
        <fullName evidence="1">Uncharacterized protein</fullName>
    </submittedName>
</protein>
<accession>A0ACC1NN12</accession>
<gene>
    <name evidence="1" type="ORF">NQ176_g2467</name>
</gene>
<dbReference type="EMBL" id="JANJQO010000178">
    <property type="protein sequence ID" value="KAJ2980720.1"/>
    <property type="molecule type" value="Genomic_DNA"/>
</dbReference>
<comment type="caution">
    <text evidence="1">The sequence shown here is derived from an EMBL/GenBank/DDBJ whole genome shotgun (WGS) entry which is preliminary data.</text>
</comment>
<organism evidence="1 2">
    <name type="scientific">Zarea fungicola</name>
    <dbReference type="NCBI Taxonomy" id="93591"/>
    <lineage>
        <taxon>Eukaryota</taxon>
        <taxon>Fungi</taxon>
        <taxon>Dikarya</taxon>
        <taxon>Ascomycota</taxon>
        <taxon>Pezizomycotina</taxon>
        <taxon>Sordariomycetes</taxon>
        <taxon>Hypocreomycetidae</taxon>
        <taxon>Hypocreales</taxon>
        <taxon>Cordycipitaceae</taxon>
        <taxon>Zarea</taxon>
    </lineage>
</organism>
<evidence type="ECO:0000313" key="1">
    <source>
        <dbReference type="EMBL" id="KAJ2980720.1"/>
    </source>
</evidence>
<reference evidence="1" key="1">
    <citation type="submission" date="2022-08" db="EMBL/GenBank/DDBJ databases">
        <title>Genome Sequence of Lecanicillium fungicola.</title>
        <authorList>
            <person name="Buettner E."/>
        </authorList>
    </citation>
    <scope>NUCLEOTIDE SEQUENCE</scope>
    <source>
        <strain evidence="1">Babe33</strain>
    </source>
</reference>